<feature type="compositionally biased region" description="Low complexity" evidence="1">
    <location>
        <begin position="37"/>
        <end position="47"/>
    </location>
</feature>
<accession>A0AB37E1V1</accession>
<sequence length="398" mass="45483">MSQEDSQSPVIAPTMTSPPPSPEPEPQPVEQPHDLAPADAPETARAAPPNPTPTDTPAVSDEGVLRPIQESDYFTLDDASIAKISGNIDLYFNQPLDIFPFWENEKKPDRFHVLFARQIEERFPADRDIRGRVHAYGRRIFRALCVHVGVKRLTQVLALIAFAVLAEMGPTLFAEWAGGQPAGLGLGLLAMLVTGGIFFGVSTILFIQYRFRLENDSYELSREIVQRTRELQNLFTNARALSDQAETTYQMDGKAWGQRALYLTRLVMWIGARMEYLEKFIQMELWRVRRERYWMRWFGRITTPAVLVIWLIFFIFFPAPAANEIGFRILQIIAVLLACGVTWLSYFRWQTPAQAIQDKLGAEGWVRYASLDVDNTVGDQVRRDKERLVEYRALTRGR</sequence>
<gene>
    <name evidence="2" type="ORF">GYM46_00170</name>
</gene>
<dbReference type="EMBL" id="CP048751">
    <property type="protein sequence ID" value="QIH71533.1"/>
    <property type="molecule type" value="Genomic_DNA"/>
</dbReference>
<reference evidence="2 3" key="1">
    <citation type="submission" date="2020-01" db="EMBL/GenBank/DDBJ databases">
        <authorList>
            <person name="Wang S."/>
        </authorList>
    </citation>
    <scope>NUCLEOTIDE SEQUENCE [LARGE SCALE GENOMIC DNA]</scope>
    <source>
        <strain evidence="2 3">D151-2-6</strain>
    </source>
</reference>
<dbReference type="AlphaFoldDB" id="A0AB37E1V1"/>
<evidence type="ECO:0000313" key="3">
    <source>
        <dbReference type="Proteomes" id="UP000501325"/>
    </source>
</evidence>
<proteinExistence type="predicted"/>
<dbReference type="Proteomes" id="UP000501325">
    <property type="component" value="Chromosome"/>
</dbReference>
<evidence type="ECO:0000256" key="1">
    <source>
        <dbReference type="SAM" id="MobiDB-lite"/>
    </source>
</evidence>
<organism evidence="2 3">
    <name type="scientific">Brevundimonas mediterranea</name>
    <dbReference type="NCBI Taxonomy" id="74329"/>
    <lineage>
        <taxon>Bacteria</taxon>
        <taxon>Pseudomonadati</taxon>
        <taxon>Pseudomonadota</taxon>
        <taxon>Alphaproteobacteria</taxon>
        <taxon>Caulobacterales</taxon>
        <taxon>Caulobacteraceae</taxon>
        <taxon>Brevundimonas</taxon>
    </lineage>
</organism>
<name>A0AB37E1V1_9CAUL</name>
<evidence type="ECO:0008006" key="4">
    <source>
        <dbReference type="Google" id="ProtNLM"/>
    </source>
</evidence>
<dbReference type="RefSeq" id="WP_008260753.1">
    <property type="nucleotide sequence ID" value="NZ_CP048751.1"/>
</dbReference>
<dbReference type="KEGG" id="bmed:GYM46_00170"/>
<feature type="region of interest" description="Disordered" evidence="1">
    <location>
        <begin position="1"/>
        <end position="64"/>
    </location>
</feature>
<feature type="compositionally biased region" description="Pro residues" evidence="1">
    <location>
        <begin position="16"/>
        <end position="29"/>
    </location>
</feature>
<protein>
    <recommendedName>
        <fullName evidence="4">DUF4231 domain-containing protein</fullName>
    </recommendedName>
</protein>
<evidence type="ECO:0000313" key="2">
    <source>
        <dbReference type="EMBL" id="QIH71533.1"/>
    </source>
</evidence>